<organism evidence="3 4">
    <name type="scientific">Tectimicrobiota bacterium</name>
    <dbReference type="NCBI Taxonomy" id="2528274"/>
    <lineage>
        <taxon>Bacteria</taxon>
        <taxon>Pseudomonadati</taxon>
        <taxon>Nitrospinota/Tectimicrobiota group</taxon>
        <taxon>Candidatus Tectimicrobiota</taxon>
    </lineage>
</organism>
<dbReference type="InterPro" id="IPR050256">
    <property type="entry name" value="Glycosyltransferase_2"/>
</dbReference>
<proteinExistence type="predicted"/>
<dbReference type="Proteomes" id="UP000782312">
    <property type="component" value="Unassembled WGS sequence"/>
</dbReference>
<keyword evidence="1" id="KW-1133">Transmembrane helix</keyword>
<dbReference type="Gene3D" id="3.90.550.10">
    <property type="entry name" value="Spore Coat Polysaccharide Biosynthesis Protein SpsA, Chain A"/>
    <property type="match status" value="1"/>
</dbReference>
<dbReference type="PANTHER" id="PTHR48090">
    <property type="entry name" value="UNDECAPRENYL-PHOSPHATE 4-DEOXY-4-FORMAMIDO-L-ARABINOSE TRANSFERASE-RELATED"/>
    <property type="match status" value="1"/>
</dbReference>
<evidence type="ECO:0000313" key="4">
    <source>
        <dbReference type="Proteomes" id="UP000782312"/>
    </source>
</evidence>
<dbReference type="Pfam" id="PF00535">
    <property type="entry name" value="Glycos_transf_2"/>
    <property type="match status" value="1"/>
</dbReference>
<dbReference type="InterPro" id="IPR001173">
    <property type="entry name" value="Glyco_trans_2-like"/>
</dbReference>
<dbReference type="CDD" id="cd04179">
    <property type="entry name" value="DPM_DPG-synthase_like"/>
    <property type="match status" value="1"/>
</dbReference>
<comment type="caution">
    <text evidence="3">The sequence shown here is derived from an EMBL/GenBank/DDBJ whole genome shotgun (WGS) entry which is preliminary data.</text>
</comment>
<dbReference type="AlphaFoldDB" id="A0A932I357"/>
<reference evidence="3" key="1">
    <citation type="submission" date="2020-07" db="EMBL/GenBank/DDBJ databases">
        <title>Huge and variable diversity of episymbiotic CPR bacteria and DPANN archaea in groundwater ecosystems.</title>
        <authorList>
            <person name="He C.Y."/>
            <person name="Keren R."/>
            <person name="Whittaker M."/>
            <person name="Farag I.F."/>
            <person name="Doudna J."/>
            <person name="Cate J.H.D."/>
            <person name="Banfield J.F."/>
        </authorList>
    </citation>
    <scope>NUCLEOTIDE SEQUENCE</scope>
    <source>
        <strain evidence="3">NC_groundwater_763_Ag_S-0.2um_68_21</strain>
    </source>
</reference>
<gene>
    <name evidence="3" type="ORF">HYZ11_12820</name>
</gene>
<feature type="transmembrane region" description="Helical" evidence="1">
    <location>
        <begin position="214"/>
        <end position="234"/>
    </location>
</feature>
<feature type="domain" description="Glycosyltransferase 2-like" evidence="2">
    <location>
        <begin position="10"/>
        <end position="123"/>
    </location>
</feature>
<protein>
    <submittedName>
        <fullName evidence="3">Glycosyltransferase family 2 protein</fullName>
    </submittedName>
</protein>
<dbReference type="InterPro" id="IPR029044">
    <property type="entry name" value="Nucleotide-diphossugar_trans"/>
</dbReference>
<dbReference type="EMBL" id="JACPUR010000030">
    <property type="protein sequence ID" value="MBI3128481.1"/>
    <property type="molecule type" value="Genomic_DNA"/>
</dbReference>
<evidence type="ECO:0000256" key="1">
    <source>
        <dbReference type="SAM" id="Phobius"/>
    </source>
</evidence>
<evidence type="ECO:0000259" key="2">
    <source>
        <dbReference type="Pfam" id="PF00535"/>
    </source>
</evidence>
<accession>A0A932I357</accession>
<evidence type="ECO:0000313" key="3">
    <source>
        <dbReference type="EMBL" id="MBI3128481.1"/>
    </source>
</evidence>
<keyword evidence="1" id="KW-0472">Membrane</keyword>
<sequence>MTAGRPPLAIVPAHNEEESIGRVIADLRASAPGVDILVVNDHSSDTTAAIVDRLGAAQIRLACNLGYRGALQIGCAWALANGYERAIFVDGDGQHPASEVLPMLERLERGEGDIVVATRFSGGAAAGASIGRFLGNQFFSRVASRLTGQRITDSTSGMKAAGPAVLPIIAEGAFLDLHAEALVYLGLRGFRIAEHPAVFAERRAGVSMYGKLALLRYPLLTGTLILCSVLRAWMEEGRGRAR</sequence>
<name>A0A932I357_UNCTE</name>
<keyword evidence="1" id="KW-0812">Transmembrane</keyword>
<dbReference type="SUPFAM" id="SSF53448">
    <property type="entry name" value="Nucleotide-diphospho-sugar transferases"/>
    <property type="match status" value="1"/>
</dbReference>